<dbReference type="Pfam" id="PF03644">
    <property type="entry name" value="Glyco_hydro_85"/>
    <property type="match status" value="1"/>
</dbReference>
<gene>
    <name evidence="2" type="ORF">WR25_08704</name>
</gene>
<comment type="caution">
    <text evidence="2">The sequence shown here is derived from an EMBL/GenBank/DDBJ whole genome shotgun (WGS) entry which is preliminary data.</text>
</comment>
<evidence type="ECO:0000313" key="3">
    <source>
        <dbReference type="Proteomes" id="UP000218231"/>
    </source>
</evidence>
<dbReference type="PANTHER" id="PTHR13246">
    <property type="entry name" value="ENDO BETA N-ACETYLGLUCOSAMINIDASE"/>
    <property type="match status" value="1"/>
</dbReference>
<dbReference type="Proteomes" id="UP000218231">
    <property type="component" value="Unassembled WGS sequence"/>
</dbReference>
<organism evidence="2 3">
    <name type="scientific">Diploscapter pachys</name>
    <dbReference type="NCBI Taxonomy" id="2018661"/>
    <lineage>
        <taxon>Eukaryota</taxon>
        <taxon>Metazoa</taxon>
        <taxon>Ecdysozoa</taxon>
        <taxon>Nematoda</taxon>
        <taxon>Chromadorea</taxon>
        <taxon>Rhabditida</taxon>
        <taxon>Rhabditina</taxon>
        <taxon>Rhabditomorpha</taxon>
        <taxon>Rhabditoidea</taxon>
        <taxon>Rhabditidae</taxon>
        <taxon>Diploscapter</taxon>
    </lineage>
</organism>
<dbReference type="GO" id="GO:0033925">
    <property type="term" value="F:mannosyl-glycoprotein endo-beta-N-acetylglucosaminidase activity"/>
    <property type="evidence" value="ECO:0007669"/>
    <property type="project" value="UniProtKB-EC"/>
</dbReference>
<dbReference type="STRING" id="2018661.A0A2A2LLL5"/>
<reference evidence="2 3" key="1">
    <citation type="journal article" date="2017" name="Curr. Biol.">
        <title>Genome architecture and evolution of a unichromosomal asexual nematode.</title>
        <authorList>
            <person name="Fradin H."/>
            <person name="Zegar C."/>
            <person name="Gutwein M."/>
            <person name="Lucas J."/>
            <person name="Kovtun M."/>
            <person name="Corcoran D."/>
            <person name="Baugh L.R."/>
            <person name="Kiontke K."/>
            <person name="Gunsalus K."/>
            <person name="Fitch D.H."/>
            <person name="Piano F."/>
        </authorList>
    </citation>
    <scope>NUCLEOTIDE SEQUENCE [LARGE SCALE GENOMIC DNA]</scope>
    <source>
        <strain evidence="2">PF1309</strain>
    </source>
</reference>
<feature type="non-terminal residue" evidence="2">
    <location>
        <position position="1"/>
    </location>
</feature>
<protein>
    <recommendedName>
        <fullName evidence="1">Cytosolic endo-beta-N-acetylglucosaminidase TIM barrel domain-containing protein</fullName>
    </recommendedName>
</protein>
<dbReference type="OrthoDB" id="284473at2759"/>
<dbReference type="EMBL" id="LIAE01006606">
    <property type="protein sequence ID" value="PAV87114.1"/>
    <property type="molecule type" value="Genomic_DNA"/>
</dbReference>
<feature type="domain" description="Cytosolic endo-beta-N-acetylglucosaminidase TIM barrel" evidence="1">
    <location>
        <begin position="2"/>
        <end position="142"/>
    </location>
</feature>
<proteinExistence type="predicted"/>
<dbReference type="InterPro" id="IPR032979">
    <property type="entry name" value="ENGase"/>
</dbReference>
<dbReference type="AlphaFoldDB" id="A0A2A2LLL5"/>
<dbReference type="PANTHER" id="PTHR13246:SF1">
    <property type="entry name" value="CYTOSOLIC ENDO-BETA-N-ACETYLGLUCOSAMINIDASE"/>
    <property type="match status" value="1"/>
</dbReference>
<accession>A0A2A2LLL5</accession>
<name>A0A2A2LLL5_9BILA</name>
<evidence type="ECO:0000313" key="2">
    <source>
        <dbReference type="EMBL" id="PAV87114.1"/>
    </source>
</evidence>
<keyword evidence="3" id="KW-1185">Reference proteome</keyword>
<dbReference type="GO" id="GO:0005829">
    <property type="term" value="C:cytosol"/>
    <property type="evidence" value="ECO:0007669"/>
    <property type="project" value="UniProtKB-SubCell"/>
</dbReference>
<dbReference type="InterPro" id="IPR005201">
    <property type="entry name" value="TIM_ENGase"/>
</dbReference>
<sequence>CFYDHCDGIYLNYNWSESELLDSADFGEINKIYAGIDVFARGCIGPLTSVFEYIPFLHKLLGLQQKPVRKYGGFDCNKSLCKIDFLRMSTALFAPGWIAEKFSSLDQIHMGLKFWDHLSNLMHRRPILELPFETDFRAGFSRKGDQKWFCLRSISPQPQFVSTSIHPLPEGGLMIREPGEHKLFLLECDVVSGLVISLRSSSPISVLVNGSALPPSSRSEYRLNGPVHLKSLDIITNQPKTIIFNVIVKSLTSESTA</sequence>
<evidence type="ECO:0000259" key="1">
    <source>
        <dbReference type="Pfam" id="PF03644"/>
    </source>
</evidence>
<dbReference type="Gene3D" id="3.20.20.80">
    <property type="entry name" value="Glycosidases"/>
    <property type="match status" value="1"/>
</dbReference>